<evidence type="ECO:0000256" key="11">
    <source>
        <dbReference type="ARBA" id="ARBA00023264"/>
    </source>
</evidence>
<feature type="domain" description="PLD phosphodiesterase" evidence="14">
    <location>
        <begin position="227"/>
        <end position="254"/>
    </location>
</feature>
<organism evidence="15 16">
    <name type="scientific">Laedolimicola intestinihominis</name>
    <dbReference type="NCBI Taxonomy" id="3133166"/>
    <lineage>
        <taxon>Bacteria</taxon>
        <taxon>Bacillati</taxon>
        <taxon>Bacillota</taxon>
        <taxon>Clostridia</taxon>
        <taxon>Lachnospirales</taxon>
        <taxon>Lachnospiraceae</taxon>
        <taxon>Laedolimicola</taxon>
    </lineage>
</organism>
<dbReference type="InterPro" id="IPR001736">
    <property type="entry name" value="PLipase_D/transphosphatidylase"/>
</dbReference>
<dbReference type="InterPro" id="IPR030874">
    <property type="entry name" value="Cardiolipin_synth_Firmi"/>
</dbReference>
<comment type="similarity">
    <text evidence="12">Belongs to the phospholipase D family. Cardiolipin synthase subfamily.</text>
</comment>
<keyword evidence="7 12" id="KW-1133">Transmembrane helix</keyword>
<keyword evidence="16" id="KW-1185">Reference proteome</keyword>
<feature type="domain" description="PLD phosphodiesterase" evidence="14">
    <location>
        <begin position="406"/>
        <end position="433"/>
    </location>
</feature>
<keyword evidence="6" id="KW-0677">Repeat</keyword>
<accession>A0ABV1FE47</accession>
<dbReference type="HAMAP" id="MF_01916">
    <property type="entry name" value="Cardiolipin_synth_Cls"/>
    <property type="match status" value="1"/>
</dbReference>
<evidence type="ECO:0000256" key="1">
    <source>
        <dbReference type="ARBA" id="ARBA00004651"/>
    </source>
</evidence>
<keyword evidence="9 12" id="KW-0472">Membrane</keyword>
<evidence type="ECO:0000256" key="5">
    <source>
        <dbReference type="ARBA" id="ARBA00022692"/>
    </source>
</evidence>
<dbReference type="Proteomes" id="UP001438008">
    <property type="component" value="Unassembled WGS sequence"/>
</dbReference>
<feature type="transmembrane region" description="Helical" evidence="12">
    <location>
        <begin position="44"/>
        <end position="65"/>
    </location>
</feature>
<keyword evidence="2 12" id="KW-1003">Cell membrane</keyword>
<evidence type="ECO:0000313" key="16">
    <source>
        <dbReference type="Proteomes" id="UP001438008"/>
    </source>
</evidence>
<evidence type="ECO:0000259" key="14">
    <source>
        <dbReference type="PROSITE" id="PS50035"/>
    </source>
</evidence>
<evidence type="ECO:0000256" key="12">
    <source>
        <dbReference type="HAMAP-Rule" id="MF_01916"/>
    </source>
</evidence>
<evidence type="ECO:0000256" key="6">
    <source>
        <dbReference type="ARBA" id="ARBA00022737"/>
    </source>
</evidence>
<protein>
    <recommendedName>
        <fullName evidence="12 13">Cardiolipin synthase</fullName>
        <shortName evidence="12">CL synthase</shortName>
        <ecNumber evidence="12 13">2.7.8.-</ecNumber>
    </recommendedName>
</protein>
<keyword evidence="5 12" id="KW-0812">Transmembrane</keyword>
<dbReference type="InterPro" id="IPR025202">
    <property type="entry name" value="PLD-like_dom"/>
</dbReference>
<gene>
    <name evidence="15" type="primary">cls</name>
    <name evidence="15" type="ORF">WMO29_04040</name>
</gene>
<evidence type="ECO:0000256" key="3">
    <source>
        <dbReference type="ARBA" id="ARBA00022516"/>
    </source>
</evidence>
<evidence type="ECO:0000256" key="8">
    <source>
        <dbReference type="ARBA" id="ARBA00023098"/>
    </source>
</evidence>
<feature type="transmembrane region" description="Helical" evidence="12">
    <location>
        <begin position="21"/>
        <end position="38"/>
    </location>
</feature>
<name>A0ABV1FE47_9FIRM</name>
<evidence type="ECO:0000256" key="10">
    <source>
        <dbReference type="ARBA" id="ARBA00023209"/>
    </source>
</evidence>
<dbReference type="Pfam" id="PF13396">
    <property type="entry name" value="PLDc_N"/>
    <property type="match status" value="1"/>
</dbReference>
<evidence type="ECO:0000256" key="9">
    <source>
        <dbReference type="ARBA" id="ARBA00023136"/>
    </source>
</evidence>
<reference evidence="15 16" key="1">
    <citation type="submission" date="2024-03" db="EMBL/GenBank/DDBJ databases">
        <title>Human intestinal bacterial collection.</title>
        <authorList>
            <person name="Pauvert C."/>
            <person name="Hitch T.C.A."/>
            <person name="Clavel T."/>
        </authorList>
    </citation>
    <scope>NUCLEOTIDE SEQUENCE [LARGE SCALE GENOMIC DNA]</scope>
    <source>
        <strain evidence="15 16">CLA-AA-H132</strain>
    </source>
</reference>
<feature type="active site" evidence="12">
    <location>
        <position position="239"/>
    </location>
</feature>
<dbReference type="EC" id="2.7.8.-" evidence="12 13"/>
<comment type="function">
    <text evidence="12">Catalyzes the reversible phosphatidyl group transfer from one phosphatidylglycerol molecule to another to form cardiolipin (CL) (diphosphatidylglycerol) and glycerol.</text>
</comment>
<feature type="active site" evidence="12">
    <location>
        <position position="418"/>
    </location>
</feature>
<dbReference type="PANTHER" id="PTHR21248:SF22">
    <property type="entry name" value="PHOSPHOLIPASE D"/>
    <property type="match status" value="1"/>
</dbReference>
<dbReference type="RefSeq" id="WP_178038248.1">
    <property type="nucleotide sequence ID" value="NZ_JBBMFE010000002.1"/>
</dbReference>
<comment type="catalytic activity">
    <reaction evidence="12">
        <text>2 a 1,2-diacyl-sn-glycero-3-phospho-(1'-sn-glycerol) = a cardiolipin + glycerol</text>
        <dbReference type="Rhea" id="RHEA:31451"/>
        <dbReference type="ChEBI" id="CHEBI:17754"/>
        <dbReference type="ChEBI" id="CHEBI:62237"/>
        <dbReference type="ChEBI" id="CHEBI:64716"/>
    </reaction>
</comment>
<keyword evidence="8 12" id="KW-0443">Lipid metabolism</keyword>
<evidence type="ECO:0000256" key="4">
    <source>
        <dbReference type="ARBA" id="ARBA00022679"/>
    </source>
</evidence>
<keyword evidence="4 12" id="KW-0808">Transferase</keyword>
<evidence type="ECO:0000313" key="15">
    <source>
        <dbReference type="EMBL" id="MEQ2471661.1"/>
    </source>
</evidence>
<sequence>MEILIWLGHFLIRMANFWMEHLIFINIILSIVIVFFERRDPKTVWTWLLVLYFIPILGIFLYFIIGYDFHKRQMFRTKEIEDAMCSAVRGQEESIFRDEFAPSDPRLRKFSDTVLMNLEAADAVYTADNDVEIYTDGKEKFRALYEEIEKAEKFIHIQYYIIRNDELWKPFEELLARKVKEGVEVRILYDSMGCRSMKHSDWRRIRSLGIHVGEFFPAILGSLQLRVNYRNHRKIVVIDGKTAFVGGFNIGREYIGLSPKFGYWRDTHLRIRGSAVLALHIRFILDWNYATKQNLFARDSYFTYRPEEKPGSEAIQIISSGPDSKWQNIRNVYLKMISKARKSIYIQTPYFIPDNAVLDALRIAAMSGVDVRVMIPCKPDHPFVYWATYSYIGDLLAAGVKCYTYDNGFLHAKGMVVDGLVSCYGTANMDIRSFKLNFEVNAVIYSIRIARRMEEIFREDLKVCTQVTEYLYGKRSCLVRIKEQFSRLFSPVL</sequence>
<feature type="active site" evidence="12">
    <location>
        <position position="411"/>
    </location>
</feature>
<dbReference type="SUPFAM" id="SSF56024">
    <property type="entry name" value="Phospholipase D/nuclease"/>
    <property type="match status" value="2"/>
</dbReference>
<dbReference type="EMBL" id="JBBMFE010000002">
    <property type="protein sequence ID" value="MEQ2471661.1"/>
    <property type="molecule type" value="Genomic_DNA"/>
</dbReference>
<keyword evidence="10 12" id="KW-0594">Phospholipid biosynthesis</keyword>
<comment type="subcellular location">
    <subcellularLocation>
        <location evidence="1 12">Cell membrane</location>
        <topology evidence="1 12">Multi-pass membrane protein</topology>
    </subcellularLocation>
</comment>
<comment type="caution">
    <text evidence="15">The sequence shown here is derived from an EMBL/GenBank/DDBJ whole genome shotgun (WGS) entry which is preliminary data.</text>
</comment>
<dbReference type="InterPro" id="IPR022924">
    <property type="entry name" value="Cardiolipin_synthase"/>
</dbReference>
<dbReference type="CDD" id="cd09110">
    <property type="entry name" value="PLDc_CLS_1"/>
    <property type="match status" value="1"/>
</dbReference>
<feature type="active site" evidence="12">
    <location>
        <position position="234"/>
    </location>
</feature>
<feature type="active site" evidence="12">
    <location>
        <position position="413"/>
    </location>
</feature>
<keyword evidence="3 12" id="KW-0444">Lipid biosynthesis</keyword>
<keyword evidence="11 12" id="KW-1208">Phospholipid metabolism</keyword>
<dbReference type="PANTHER" id="PTHR21248">
    <property type="entry name" value="CARDIOLIPIN SYNTHASE"/>
    <property type="match status" value="1"/>
</dbReference>
<dbReference type="Gene3D" id="3.30.870.10">
    <property type="entry name" value="Endonuclease Chain A"/>
    <property type="match status" value="2"/>
</dbReference>
<dbReference type="NCBIfam" id="TIGR04265">
    <property type="entry name" value="bac_cardiolipin"/>
    <property type="match status" value="1"/>
</dbReference>
<dbReference type="Pfam" id="PF13091">
    <property type="entry name" value="PLDc_2"/>
    <property type="match status" value="2"/>
</dbReference>
<dbReference type="InterPro" id="IPR027379">
    <property type="entry name" value="CLS_N"/>
</dbReference>
<proteinExistence type="inferred from homology"/>
<dbReference type="SMART" id="SM00155">
    <property type="entry name" value="PLDc"/>
    <property type="match status" value="2"/>
</dbReference>
<dbReference type="PROSITE" id="PS50035">
    <property type="entry name" value="PLD"/>
    <property type="match status" value="2"/>
</dbReference>
<feature type="active site" evidence="12">
    <location>
        <position position="232"/>
    </location>
</feature>
<dbReference type="CDD" id="cd09112">
    <property type="entry name" value="PLDc_CLS_2"/>
    <property type="match status" value="1"/>
</dbReference>
<evidence type="ECO:0000256" key="13">
    <source>
        <dbReference type="NCBIfam" id="TIGR04265"/>
    </source>
</evidence>
<evidence type="ECO:0000256" key="7">
    <source>
        <dbReference type="ARBA" id="ARBA00022989"/>
    </source>
</evidence>
<evidence type="ECO:0000256" key="2">
    <source>
        <dbReference type="ARBA" id="ARBA00022475"/>
    </source>
</evidence>